<dbReference type="OrthoDB" id="9805974at2"/>
<protein>
    <submittedName>
        <fullName evidence="9">Carbohydrate ABC transporter membrane protein 1, CUT1 family</fullName>
    </submittedName>
</protein>
<dbReference type="SUPFAM" id="SSF161098">
    <property type="entry name" value="MetI-like"/>
    <property type="match status" value="1"/>
</dbReference>
<dbReference type="PANTHER" id="PTHR43227">
    <property type="entry name" value="BLL4140 PROTEIN"/>
    <property type="match status" value="1"/>
</dbReference>
<evidence type="ECO:0000256" key="7">
    <source>
        <dbReference type="RuleBase" id="RU363032"/>
    </source>
</evidence>
<evidence type="ECO:0000256" key="6">
    <source>
        <dbReference type="ARBA" id="ARBA00023136"/>
    </source>
</evidence>
<gene>
    <name evidence="9" type="ORF">SAMN05216554_1473</name>
</gene>
<feature type="transmembrane region" description="Helical" evidence="7">
    <location>
        <begin position="157"/>
        <end position="182"/>
    </location>
</feature>
<keyword evidence="4 7" id="KW-0812">Transmembrane</keyword>
<keyword evidence="10" id="KW-1185">Reference proteome</keyword>
<dbReference type="Pfam" id="PF00528">
    <property type="entry name" value="BPD_transp_1"/>
    <property type="match status" value="1"/>
</dbReference>
<evidence type="ECO:0000256" key="4">
    <source>
        <dbReference type="ARBA" id="ARBA00022692"/>
    </source>
</evidence>
<dbReference type="STRING" id="381665.SAMN05216554_1473"/>
<evidence type="ECO:0000313" key="10">
    <source>
        <dbReference type="Proteomes" id="UP000198891"/>
    </source>
</evidence>
<keyword evidence="3" id="KW-1003">Cell membrane</keyword>
<accession>A0A1H3MMP0</accession>
<feature type="transmembrane region" description="Helical" evidence="7">
    <location>
        <begin position="12"/>
        <end position="34"/>
    </location>
</feature>
<evidence type="ECO:0000259" key="8">
    <source>
        <dbReference type="PROSITE" id="PS50928"/>
    </source>
</evidence>
<name>A0A1H3MMP0_9MICO</name>
<feature type="domain" description="ABC transmembrane type-1" evidence="8">
    <location>
        <begin position="68"/>
        <end position="283"/>
    </location>
</feature>
<organism evidence="9 10">
    <name type="scientific">Herbiconiux ginsengi</name>
    <dbReference type="NCBI Taxonomy" id="381665"/>
    <lineage>
        <taxon>Bacteria</taxon>
        <taxon>Bacillati</taxon>
        <taxon>Actinomycetota</taxon>
        <taxon>Actinomycetes</taxon>
        <taxon>Micrococcales</taxon>
        <taxon>Microbacteriaceae</taxon>
        <taxon>Herbiconiux</taxon>
    </lineage>
</organism>
<evidence type="ECO:0000313" key="9">
    <source>
        <dbReference type="EMBL" id="SDY77445.1"/>
    </source>
</evidence>
<keyword evidence="5 7" id="KW-1133">Transmembrane helix</keyword>
<dbReference type="CDD" id="cd06261">
    <property type="entry name" value="TM_PBP2"/>
    <property type="match status" value="1"/>
</dbReference>
<dbReference type="EMBL" id="FNPZ01000001">
    <property type="protein sequence ID" value="SDY77445.1"/>
    <property type="molecule type" value="Genomic_DNA"/>
</dbReference>
<dbReference type="RefSeq" id="WP_092550768.1">
    <property type="nucleotide sequence ID" value="NZ_FNPZ01000001.1"/>
</dbReference>
<feature type="transmembrane region" description="Helical" evidence="7">
    <location>
        <begin position="262"/>
        <end position="284"/>
    </location>
</feature>
<evidence type="ECO:0000256" key="2">
    <source>
        <dbReference type="ARBA" id="ARBA00022448"/>
    </source>
</evidence>
<dbReference type="GO" id="GO:0055085">
    <property type="term" value="P:transmembrane transport"/>
    <property type="evidence" value="ECO:0007669"/>
    <property type="project" value="InterPro"/>
</dbReference>
<dbReference type="GO" id="GO:0005886">
    <property type="term" value="C:plasma membrane"/>
    <property type="evidence" value="ECO:0007669"/>
    <property type="project" value="UniProtKB-SubCell"/>
</dbReference>
<dbReference type="Proteomes" id="UP000198891">
    <property type="component" value="Unassembled WGS sequence"/>
</dbReference>
<dbReference type="InterPro" id="IPR035906">
    <property type="entry name" value="MetI-like_sf"/>
</dbReference>
<feature type="transmembrane region" description="Helical" evidence="7">
    <location>
        <begin position="102"/>
        <end position="123"/>
    </location>
</feature>
<dbReference type="PANTHER" id="PTHR43227:SF8">
    <property type="entry name" value="DIACETYLCHITOBIOSE UPTAKE SYSTEM PERMEASE PROTEIN DASB"/>
    <property type="match status" value="1"/>
</dbReference>
<comment type="similarity">
    <text evidence="7">Belongs to the binding-protein-dependent transport system permease family.</text>
</comment>
<comment type="subcellular location">
    <subcellularLocation>
        <location evidence="1 7">Cell membrane</location>
        <topology evidence="1 7">Multi-pass membrane protein</topology>
    </subcellularLocation>
</comment>
<proteinExistence type="inferred from homology"/>
<keyword evidence="2 7" id="KW-0813">Transport</keyword>
<keyword evidence="6 7" id="KW-0472">Membrane</keyword>
<dbReference type="InterPro" id="IPR000515">
    <property type="entry name" value="MetI-like"/>
</dbReference>
<evidence type="ECO:0000256" key="1">
    <source>
        <dbReference type="ARBA" id="ARBA00004651"/>
    </source>
</evidence>
<evidence type="ECO:0000256" key="5">
    <source>
        <dbReference type="ARBA" id="ARBA00022989"/>
    </source>
</evidence>
<feature type="transmembrane region" description="Helical" evidence="7">
    <location>
        <begin position="74"/>
        <end position="95"/>
    </location>
</feature>
<evidence type="ECO:0000256" key="3">
    <source>
        <dbReference type="ARBA" id="ARBA00022475"/>
    </source>
</evidence>
<dbReference type="PROSITE" id="PS50928">
    <property type="entry name" value="ABC_TM1"/>
    <property type="match status" value="1"/>
</dbReference>
<reference evidence="9 10" key="1">
    <citation type="submission" date="2016-10" db="EMBL/GenBank/DDBJ databases">
        <authorList>
            <person name="de Groot N.N."/>
        </authorList>
    </citation>
    <scope>NUCLEOTIDE SEQUENCE [LARGE SCALE GENOMIC DNA]</scope>
    <source>
        <strain evidence="9 10">CGMCC 4.3491</strain>
    </source>
</reference>
<dbReference type="Gene3D" id="1.10.3720.10">
    <property type="entry name" value="MetI-like"/>
    <property type="match status" value="1"/>
</dbReference>
<dbReference type="InterPro" id="IPR050809">
    <property type="entry name" value="UgpAE/MalFG_permease"/>
</dbReference>
<dbReference type="AlphaFoldDB" id="A0A1H3MMP0"/>
<feature type="transmembrane region" description="Helical" evidence="7">
    <location>
        <begin position="202"/>
        <end position="223"/>
    </location>
</feature>
<sequence>MKSVLGDRKAIVLLLTPALLVYTLIMLVPVLWSLGLTFFEGSPLGGFEFAGFDNFIRLFSDSAVWEALWFTIRYAILVTLFQVVLGYGLALLYNFVLRKSSVLVRTLVFFPVVLPTVAVSLLYQKIFQSAPTDGLVNELLVNVGLGSVDWLGAGTTAFVVIVIMDVWRSIGFYGILIFSGLLDIPDEIIESSRLDGASGFRLFRHIVLPMSLPIVFASFIFSINGTIKVFDSVFALTGGGPGDSTTPLTLYMYRTAFQYSDYGYGSTIALLLTMICLVVTLFIFRSSRRDITS</sequence>